<comment type="function">
    <text evidence="9">Plays a role in pre-mRNA splicing as component of the U4/U6-U5 tri-snRNP complex that is involved in spliceosome assembly, and as component of the precatalytic spliceosome (spliceosome B complex). The heptameric LSM2-8 complex binds specifically to the 3'-terminal U-tract of U6 snRNA.</text>
</comment>
<evidence type="ECO:0000256" key="6">
    <source>
        <dbReference type="ARBA" id="ARBA00023187"/>
    </source>
</evidence>
<dbReference type="SMART" id="SM00651">
    <property type="entry name" value="Sm"/>
    <property type="match status" value="1"/>
</dbReference>
<comment type="subunit">
    <text evidence="10">Component of the precatalytic spliceosome (spliceosome B complex). Component of the U4/U6-U5 tri-snRNP complex, a building block of the precatalytic spliceosome (spliceosome B complex). The U4/U6-U5 tri-snRNP complex is composed of the U4, U6 and U5 snRNAs and at least PRPF3, PRPF4, PRPF6, PRPF8, PRPF31, SNRNP200, TXNL4A, SNRNP40, SNRPB, SNRPD1, SNRPD2, SNRPD3, SNRPE, SNRPF, SNRPG, DDX23, CD2BP2, PPIH, SNU13, EFTUD2, SART1 and USP39, plus LSM2, LSM3, LSM4, LSM5, LSM6, LSM7 and LSM8. LSM2, LSM3, LSM4, LSM5, LSM6, LSM7 and LSM8 form a heptameric, ring-shaped subcomplex (the LSM2-8 complex) that is part of the U4/U6-U5 tri-snRNP complex and the precatalytic spliceosome.</text>
</comment>
<dbReference type="FunFam" id="2.30.30.100:FF:000022">
    <property type="entry name" value="U6 snRNA-associated Sm-like protein LSm8"/>
    <property type="match status" value="1"/>
</dbReference>
<dbReference type="InterPro" id="IPR034103">
    <property type="entry name" value="Lsm8"/>
</dbReference>
<dbReference type="GO" id="GO:0005688">
    <property type="term" value="C:U6 snRNP"/>
    <property type="evidence" value="ECO:0007669"/>
    <property type="project" value="UniProtKB-UniRule"/>
</dbReference>
<gene>
    <name evidence="12" type="primary">LSM8</name>
    <name evidence="14" type="ORF">TSIB3V08_LOCUS3478</name>
</gene>
<dbReference type="CDD" id="cd01727">
    <property type="entry name" value="LSm8"/>
    <property type="match status" value="1"/>
</dbReference>
<keyword evidence="6 12" id="KW-0508">mRNA splicing</keyword>
<name>A0A7R9FXU2_TIMSH</name>
<keyword evidence="2 12" id="KW-0507">mRNA processing</keyword>
<evidence type="ECO:0000256" key="12">
    <source>
        <dbReference type="RuleBase" id="RU365048"/>
    </source>
</evidence>
<keyword evidence="4 12" id="KW-0694">RNA-binding</keyword>
<keyword evidence="5" id="KW-0007">Acetylation</keyword>
<organism evidence="14">
    <name type="scientific">Timema shepardi</name>
    <name type="common">Walking stick</name>
    <dbReference type="NCBI Taxonomy" id="629360"/>
    <lineage>
        <taxon>Eukaryota</taxon>
        <taxon>Metazoa</taxon>
        <taxon>Ecdysozoa</taxon>
        <taxon>Arthropoda</taxon>
        <taxon>Hexapoda</taxon>
        <taxon>Insecta</taxon>
        <taxon>Pterygota</taxon>
        <taxon>Neoptera</taxon>
        <taxon>Polyneoptera</taxon>
        <taxon>Phasmatodea</taxon>
        <taxon>Timematodea</taxon>
        <taxon>Timematoidea</taxon>
        <taxon>Timematidae</taxon>
        <taxon>Timema</taxon>
    </lineage>
</organism>
<keyword evidence="8 12" id="KW-0687">Ribonucleoprotein</keyword>
<sequence length="226" mass="25344">MMQRVTSRSTCHTYHSFSHVFTLGADIVRVGRDVVDETRDTLTEKREILHGDSPLRMPGQASSRSDCHASGSLSVLLGRDSECSSRGLEPLFHASLVRRNAHSLHEDYLKLDFKLVFKPPVFYSISVIRDRYQCWAAPVIWILADSNFNASGHWGTLKGFDQTINLILDESHERVYSTTQGVEQVVLGLHIIRGDNVAVVGELDDNMDSRLDLSSIRAEPLNSVVH</sequence>
<dbReference type="Pfam" id="PF01423">
    <property type="entry name" value="LSM"/>
    <property type="match status" value="1"/>
</dbReference>
<dbReference type="InterPro" id="IPR001163">
    <property type="entry name" value="Sm_dom_euk/arc"/>
</dbReference>
<evidence type="ECO:0000256" key="9">
    <source>
        <dbReference type="ARBA" id="ARBA00056431"/>
    </source>
</evidence>
<comment type="subunit">
    <text evidence="12">LSm subunits form a heteromer with a doughnut shape.</text>
</comment>
<evidence type="ECO:0000256" key="2">
    <source>
        <dbReference type="ARBA" id="ARBA00022664"/>
    </source>
</evidence>
<comment type="function">
    <text evidence="12">Plays role in pre-mRNA splicing as component of the U4/U6-U5 tri-snRNP complex that is involved in spliceosome assembly, and as component of the precatalytic spliceosome (spliceosome B complex). The heptameric LSM2-8 complex binds specifically to the 3'-terminal U-tract of U6 snRNA.</text>
</comment>
<proteinExistence type="inferred from homology"/>
<keyword evidence="7 12" id="KW-0539">Nucleus</keyword>
<evidence type="ECO:0000256" key="5">
    <source>
        <dbReference type="ARBA" id="ARBA00022990"/>
    </source>
</evidence>
<comment type="subcellular location">
    <subcellularLocation>
        <location evidence="1 12">Nucleus</location>
    </subcellularLocation>
</comment>
<evidence type="ECO:0000259" key="13">
    <source>
        <dbReference type="SMART" id="SM00651"/>
    </source>
</evidence>
<evidence type="ECO:0000313" key="14">
    <source>
        <dbReference type="EMBL" id="CAD7259271.1"/>
    </source>
</evidence>
<feature type="domain" description="Sm" evidence="13">
    <location>
        <begin position="126"/>
        <end position="202"/>
    </location>
</feature>
<evidence type="ECO:0000256" key="4">
    <source>
        <dbReference type="ARBA" id="ARBA00022884"/>
    </source>
</evidence>
<evidence type="ECO:0000256" key="7">
    <source>
        <dbReference type="ARBA" id="ARBA00023242"/>
    </source>
</evidence>
<reference evidence="14" key="1">
    <citation type="submission" date="2020-11" db="EMBL/GenBank/DDBJ databases">
        <authorList>
            <person name="Tran Van P."/>
        </authorList>
    </citation>
    <scope>NUCLEOTIDE SEQUENCE</scope>
</reference>
<dbReference type="GO" id="GO:0003729">
    <property type="term" value="F:mRNA binding"/>
    <property type="evidence" value="ECO:0007669"/>
    <property type="project" value="TreeGrafter"/>
</dbReference>
<dbReference type="InterPro" id="IPR044642">
    <property type="entry name" value="PTHR15588"/>
</dbReference>
<dbReference type="PANTHER" id="PTHR15588:SF9">
    <property type="entry name" value="U6 SNRNA-ASSOCIATED SM-LIKE PROTEIN LSM8"/>
    <property type="match status" value="1"/>
</dbReference>
<dbReference type="SUPFAM" id="SSF50182">
    <property type="entry name" value="Sm-like ribonucleoproteins"/>
    <property type="match status" value="1"/>
</dbReference>
<accession>A0A7R9FXU2</accession>
<dbReference type="Gene3D" id="2.30.30.100">
    <property type="match status" value="1"/>
</dbReference>
<dbReference type="GO" id="GO:0071011">
    <property type="term" value="C:precatalytic spliceosome"/>
    <property type="evidence" value="ECO:0007669"/>
    <property type="project" value="TreeGrafter"/>
</dbReference>
<dbReference type="AlphaFoldDB" id="A0A7R9FXU2"/>
<keyword evidence="3 12" id="KW-0747">Spliceosome</keyword>
<protein>
    <recommendedName>
        <fullName evidence="11 12">U6 snRNA-associated Sm-like protein LSm8</fullName>
    </recommendedName>
</protein>
<dbReference type="InterPro" id="IPR010920">
    <property type="entry name" value="LSM_dom_sf"/>
</dbReference>
<dbReference type="GO" id="GO:0046540">
    <property type="term" value="C:U4/U6 x U5 tri-snRNP complex"/>
    <property type="evidence" value="ECO:0007669"/>
    <property type="project" value="UniProtKB-UniRule"/>
</dbReference>
<evidence type="ECO:0000256" key="10">
    <source>
        <dbReference type="ARBA" id="ARBA00063389"/>
    </source>
</evidence>
<comment type="similarity">
    <text evidence="12">Belongs to the snRNP Sm proteins family.</text>
</comment>
<evidence type="ECO:0000256" key="11">
    <source>
        <dbReference type="ARBA" id="ARBA00067760"/>
    </source>
</evidence>
<evidence type="ECO:0000256" key="3">
    <source>
        <dbReference type="ARBA" id="ARBA00022728"/>
    </source>
</evidence>
<dbReference type="EMBL" id="OC001162">
    <property type="protein sequence ID" value="CAD7259271.1"/>
    <property type="molecule type" value="Genomic_DNA"/>
</dbReference>
<dbReference type="GO" id="GO:0000398">
    <property type="term" value="P:mRNA splicing, via spliceosome"/>
    <property type="evidence" value="ECO:0007669"/>
    <property type="project" value="UniProtKB-UniRule"/>
</dbReference>
<evidence type="ECO:0000256" key="1">
    <source>
        <dbReference type="ARBA" id="ARBA00004123"/>
    </source>
</evidence>
<evidence type="ECO:0000256" key="8">
    <source>
        <dbReference type="ARBA" id="ARBA00023274"/>
    </source>
</evidence>
<dbReference type="PANTHER" id="PTHR15588">
    <property type="entry name" value="LSM1"/>
    <property type="match status" value="1"/>
</dbReference>